<keyword evidence="5" id="KW-1185">Reference proteome</keyword>
<comment type="caution">
    <text evidence="4">The sequence shown here is derived from an EMBL/GenBank/DDBJ whole genome shotgun (WGS) entry which is preliminary data.</text>
</comment>
<keyword evidence="3" id="KW-0812">Transmembrane</keyword>
<keyword evidence="3" id="KW-0472">Membrane</keyword>
<dbReference type="EMBL" id="LNYX01000008">
    <property type="protein sequence ID" value="KTD65303.1"/>
    <property type="molecule type" value="Genomic_DNA"/>
</dbReference>
<gene>
    <name evidence="4" type="ORF">Lspi_0763</name>
</gene>
<proteinExistence type="predicted"/>
<name>A0A0W0Z855_LEGSP</name>
<dbReference type="Proteomes" id="UP000054877">
    <property type="component" value="Unassembled WGS sequence"/>
</dbReference>
<dbReference type="STRING" id="452.Lspi_0763"/>
<evidence type="ECO:0000313" key="5">
    <source>
        <dbReference type="Proteomes" id="UP000054877"/>
    </source>
</evidence>
<dbReference type="PATRIC" id="fig|452.5.peg.835"/>
<evidence type="ECO:0000256" key="2">
    <source>
        <dbReference type="SAM" id="MobiDB-lite"/>
    </source>
</evidence>
<feature type="transmembrane region" description="Helical" evidence="3">
    <location>
        <begin position="1263"/>
        <end position="1281"/>
    </location>
</feature>
<feature type="coiled-coil region" evidence="1">
    <location>
        <begin position="1444"/>
        <end position="1471"/>
    </location>
</feature>
<feature type="transmembrane region" description="Helical" evidence="3">
    <location>
        <begin position="1314"/>
        <end position="1338"/>
    </location>
</feature>
<evidence type="ECO:0000313" key="4">
    <source>
        <dbReference type="EMBL" id="KTD65303.1"/>
    </source>
</evidence>
<protein>
    <submittedName>
        <fullName evidence="4">Uncharacterized protein</fullName>
    </submittedName>
</protein>
<evidence type="ECO:0000256" key="3">
    <source>
        <dbReference type="SAM" id="Phobius"/>
    </source>
</evidence>
<evidence type="ECO:0000256" key="1">
    <source>
        <dbReference type="SAM" id="Coils"/>
    </source>
</evidence>
<feature type="region of interest" description="Disordered" evidence="2">
    <location>
        <begin position="1682"/>
        <end position="1704"/>
    </location>
</feature>
<organism evidence="4 5">
    <name type="scientific">Legionella spiritensis</name>
    <dbReference type="NCBI Taxonomy" id="452"/>
    <lineage>
        <taxon>Bacteria</taxon>
        <taxon>Pseudomonadati</taxon>
        <taxon>Pseudomonadota</taxon>
        <taxon>Gammaproteobacteria</taxon>
        <taxon>Legionellales</taxon>
        <taxon>Legionellaceae</taxon>
        <taxon>Legionella</taxon>
    </lineage>
</organism>
<reference evidence="4 5" key="1">
    <citation type="submission" date="2015-11" db="EMBL/GenBank/DDBJ databases">
        <title>Genomic analysis of 38 Legionella species identifies large and diverse effector repertoires.</title>
        <authorList>
            <person name="Burstein D."/>
            <person name="Amaro F."/>
            <person name="Zusman T."/>
            <person name="Lifshitz Z."/>
            <person name="Cohen O."/>
            <person name="Gilbert J.A."/>
            <person name="Pupko T."/>
            <person name="Shuman H.A."/>
            <person name="Segal G."/>
        </authorList>
    </citation>
    <scope>NUCLEOTIDE SEQUENCE [LARGE SCALE GENOMIC DNA]</scope>
    <source>
        <strain evidence="4 5">Mt.St.Helens-9</strain>
    </source>
</reference>
<keyword evidence="1" id="KW-0175">Coiled coil</keyword>
<accession>A0A0W0Z855</accession>
<feature type="coiled-coil region" evidence="1">
    <location>
        <begin position="1073"/>
        <end position="1103"/>
    </location>
</feature>
<keyword evidence="3" id="KW-1133">Transmembrane helix</keyword>
<feature type="compositionally biased region" description="Polar residues" evidence="2">
    <location>
        <begin position="1695"/>
        <end position="1704"/>
    </location>
</feature>
<sequence length="1704" mass="191320">MSGIPVMRVVMLIADSKKSLSQFILDLCGFTLDNAQVSSETYAFHLHIAFRRQTILQADKWDELCQAVSSKPLYWEDPLSTSLQRELNDFAQSIVDEVVRAKADPWAIKLLKTGYLSNLDKARKNSELAIKKLMNTPIDQSIYRGPIEDPSLEKYVEALKAHITYLDSLLALPFVLEKFCIRMAENKGVNYLPKKSTEMLTAILDTMDQAIGAEGVASGISIEALKIAVQITMPELPIDGELIDTISRELLPFLNQVIENNQLLERCKKNIFPAKNPEMSRARQELLASMGVHFDSLQSIVENTLLQPIQECANLAAGVEGLAYETIDVIRKDNIVDRMEGIGKMFSNLEQIVGVSESLDSDLLPPWLLEARKYYEQLRKVNGVVEKTAAAVNQGFGIFYNGVAYFIPESVRQYFNEPDSYRKVLSTIARGKSEVRVESILAYLSFFELAKAGGIYDPLDSFDALRERFFYAYMGELQKTTEGLSVDYKKYKKLEEFFADIKLEKPLAERIEAFATSAFDSEDALPKSLRGAVAPAQFDMLVMIHRLKDLEAAFDDDTEIDIARQELALKELTAALAMVKEVGNESITAFGNEFLQPAAERVLLRFMQRQFIPLLEQVIDRPEPKIRVNKAYVKNLSDIYSKLKSGVLLSSKEFRQLKDCFGDSDEFVAIKPPFDVAKSLKTALNGFSSGKAKAPAWEICETPHQKLIATIKHSLHTVKPVLEQISSGLERQLDACKLLQELSEEGSDLSRLCANKIKYIEVLKAKLDELSFSIENYPDQFAQGIESLLNGEDLEKARKNLTDMSMLSLPGKLVRFAWHVWPSESDNFDSHFLDNLLTYYLKDTDLGVIYEAQQQFVNDLNDHPVPELMPVLSDPLALANIMPRQEEIMDELVNQLIGLGTGGESLWDWSQNFVNKAALDLIGNIDKNTVVKLFPYPFLGEIAFQVFQSGPSKALLAGALESLQKKYGGIVADKAEEVVEAARNRLYPLLGIEIQKSVEAGAYEYAMAENRGDVAPEKRDAFAMYYLQYRAIKQRNPEMKTDECLRFLFKALLDHPEEEGGSESKIDDLVRAFEDFDKELFKKEHKADQLEETNNQLQFLISNLDFSDPGNDMVIRMALINRFLLMAFDASEKLGTGMRDELQQQGLELLSRVLQQMEMTKPEDKEDETVSIHDAGLDESFIVLHPKSTTPATLMRNLKPAHETASRLYLQRLQEVLGSTQTRIGQAFSERERRLEDNEQERQLGRTVAAVEYDKSKNNYPRLIYKIGAMLYEGISLVAFWASVIAPLLAGGGVTQALFTALGIAGAVGSAASVYGLVALAVVAAIRFTVKLGFEIWYHRKEFNDIANNRDYSVPKKIGLITLVTLKCIGLAALKTVFTDYLVAKATTLLALVPLKRIREAIKVYPSEEAITTEKAVLDTLKTRLQTMKRLVDEQLNHPEAMLPEDLEQAYAELEEAMDDARDELDRQLSFNDVRNTEAYRNTRNDYKAAYEHIKNLYQSLKTINEIGQSIHEDEPAPERIGNRVDKGKGKLPIEVLPEQPSLDANGRVDMAAYYAKTHPSVAAESSKGYGTYLVSGFFRLVAGAGCLFGRSSPEEGSAKMDIMSQSVGKSIDLMSSSFILMERESTIPVSDEHERLMDSMVDFDEAIKSFVMIPGPHEYSGSLASSRNGFFSRPENIIQSKQPVVEASDELKRTNPSQENSLF</sequence>